<gene>
    <name evidence="3" type="ORF">JIN81_11560</name>
</gene>
<evidence type="ECO:0000313" key="3">
    <source>
        <dbReference type="EMBL" id="MBK1827658.1"/>
    </source>
</evidence>
<name>A0A934VBR1_9BACT</name>
<dbReference type="EMBL" id="JAENII010000008">
    <property type="protein sequence ID" value="MBK1827658.1"/>
    <property type="molecule type" value="Genomic_DNA"/>
</dbReference>
<feature type="region of interest" description="Disordered" evidence="1">
    <location>
        <begin position="320"/>
        <end position="353"/>
    </location>
</feature>
<evidence type="ECO:0000313" key="4">
    <source>
        <dbReference type="Proteomes" id="UP000658278"/>
    </source>
</evidence>
<keyword evidence="2" id="KW-0812">Transmembrane</keyword>
<proteinExistence type="predicted"/>
<keyword evidence="2" id="KW-1133">Transmembrane helix</keyword>
<feature type="compositionally biased region" description="Acidic residues" evidence="1">
    <location>
        <begin position="332"/>
        <end position="343"/>
    </location>
</feature>
<dbReference type="AlphaFoldDB" id="A0A934VBR1"/>
<reference evidence="3" key="1">
    <citation type="submission" date="2021-01" db="EMBL/GenBank/DDBJ databases">
        <title>Modified the classification status of verrucomicrobia.</title>
        <authorList>
            <person name="Feng X."/>
        </authorList>
    </citation>
    <scope>NUCLEOTIDE SEQUENCE</scope>
    <source>
        <strain evidence="3">KCTC 22201</strain>
    </source>
</reference>
<evidence type="ECO:0000256" key="1">
    <source>
        <dbReference type="SAM" id="MobiDB-lite"/>
    </source>
</evidence>
<feature type="transmembrane region" description="Helical" evidence="2">
    <location>
        <begin position="12"/>
        <end position="35"/>
    </location>
</feature>
<dbReference type="RefSeq" id="WP_200279435.1">
    <property type="nucleotide sequence ID" value="NZ_JAENII010000008.1"/>
</dbReference>
<organism evidence="3 4">
    <name type="scientific">Haloferula rosea</name>
    <dbReference type="NCBI Taxonomy" id="490093"/>
    <lineage>
        <taxon>Bacteria</taxon>
        <taxon>Pseudomonadati</taxon>
        <taxon>Verrucomicrobiota</taxon>
        <taxon>Verrucomicrobiia</taxon>
        <taxon>Verrucomicrobiales</taxon>
        <taxon>Verrucomicrobiaceae</taxon>
        <taxon>Haloferula</taxon>
    </lineage>
</organism>
<protein>
    <submittedName>
        <fullName evidence="3">Uncharacterized protein</fullName>
    </submittedName>
</protein>
<accession>A0A934VBR1</accession>
<evidence type="ECO:0000256" key="2">
    <source>
        <dbReference type="SAM" id="Phobius"/>
    </source>
</evidence>
<sequence>MKRTKRNSRHEGGYVSYLMVLSLGVVMLMMMVSSYESSVESQRTQAATTLRLDYAEKEDAVLRAIVPITANRAMRCMQDGSDESSASRTPLRWQKIFRSAILEGNAEDSVEAGLLTRFNLQDAVIGNSGDASTFSSQTFYPLDLDRSAYVTPGLNQDFGAGFPVPLESNASSVTTVDPNWPVISDLKYYGDLADGRVGASVDDYPQFNLIPYPQIRFGYAKPGEPFVAKRNWWAFRVNLADHMDTKTGLEKRYRDFVLSIYEVPSQLAISAEAFTVLGQHADGSDWQNASIEGGVFASRTKVGSGLNLDWVSARHGVDLSSEASVGGSPLLAEDDIDSLESGEDGQLSTNPFAPGVRERYELEHGSFMPVSMSSESGRSAFVPINRGVDFFDRHAHSAEINTISPTTWNNYSVGALQCAMHLDISEVPDVDDPMPSELTFSYLKNGNREELVIDLGEGPEVGLPSGYIQCAVEHETVFFDQPVDIAYGKNGSYYYETGVTGSVTFDNARFGDPIVGVFKSGFYRPSYPFEVTVLHDSKPCLSVYPERFAAFLAQLGGDGPDVNHSIAVNVDYPNSAYLQRPSIPCTELDYGVILKECRDMTSFTKGFSMVTNLRLYIADDFNVVEAAIPPGSGIVAPFYPPCSLFAPEKRYGAEMDPYRLKLSGQLGSLAGDSDRGVDSVHLLDLKTATEAEVDHGLVEVNLSPIKHPAALPPITMMNWLVVLEERRQEMYEGRAVSTSNP</sequence>
<keyword evidence="4" id="KW-1185">Reference proteome</keyword>
<comment type="caution">
    <text evidence="3">The sequence shown here is derived from an EMBL/GenBank/DDBJ whole genome shotgun (WGS) entry which is preliminary data.</text>
</comment>
<keyword evidence="2" id="KW-0472">Membrane</keyword>
<dbReference type="Proteomes" id="UP000658278">
    <property type="component" value="Unassembled WGS sequence"/>
</dbReference>